<feature type="transmembrane region" description="Helical" evidence="1">
    <location>
        <begin position="121"/>
        <end position="140"/>
    </location>
</feature>
<evidence type="ECO:0000313" key="3">
    <source>
        <dbReference type="Proteomes" id="UP000824041"/>
    </source>
</evidence>
<evidence type="ECO:0000256" key="1">
    <source>
        <dbReference type="SAM" id="Phobius"/>
    </source>
</evidence>
<reference evidence="2" key="2">
    <citation type="submission" date="2021-04" db="EMBL/GenBank/DDBJ databases">
        <authorList>
            <person name="Gilroy R."/>
        </authorList>
    </citation>
    <scope>NUCLEOTIDE SEQUENCE</scope>
    <source>
        <strain evidence="2">14324</strain>
    </source>
</reference>
<dbReference type="InterPro" id="IPR021359">
    <property type="entry name" value="DUF2812"/>
</dbReference>
<keyword evidence="1" id="KW-1133">Transmembrane helix</keyword>
<evidence type="ECO:0000313" key="2">
    <source>
        <dbReference type="EMBL" id="HIZ23246.1"/>
    </source>
</evidence>
<organism evidence="2 3">
    <name type="scientific">Candidatus Blautia faecigallinarum</name>
    <dbReference type="NCBI Taxonomy" id="2838488"/>
    <lineage>
        <taxon>Bacteria</taxon>
        <taxon>Bacillati</taxon>
        <taxon>Bacillota</taxon>
        <taxon>Clostridia</taxon>
        <taxon>Lachnospirales</taxon>
        <taxon>Lachnospiraceae</taxon>
        <taxon>Blautia</taxon>
    </lineage>
</organism>
<dbReference type="Proteomes" id="UP000824041">
    <property type="component" value="Unassembled WGS sequence"/>
</dbReference>
<dbReference type="EMBL" id="DXBU01000143">
    <property type="protein sequence ID" value="HIZ23246.1"/>
    <property type="molecule type" value="Genomic_DNA"/>
</dbReference>
<reference evidence="2" key="1">
    <citation type="journal article" date="2021" name="PeerJ">
        <title>Extensive microbial diversity within the chicken gut microbiome revealed by metagenomics and culture.</title>
        <authorList>
            <person name="Gilroy R."/>
            <person name="Ravi A."/>
            <person name="Getino M."/>
            <person name="Pursley I."/>
            <person name="Horton D.L."/>
            <person name="Alikhan N.F."/>
            <person name="Baker D."/>
            <person name="Gharbi K."/>
            <person name="Hall N."/>
            <person name="Watson M."/>
            <person name="Adriaenssens E.M."/>
            <person name="Foster-Nyarko E."/>
            <person name="Jarju S."/>
            <person name="Secka A."/>
            <person name="Antonio M."/>
            <person name="Oren A."/>
            <person name="Chaudhuri R.R."/>
            <person name="La Ragione R."/>
            <person name="Hildebrand F."/>
            <person name="Pallen M.J."/>
        </authorList>
    </citation>
    <scope>NUCLEOTIDE SEQUENCE</scope>
    <source>
        <strain evidence="2">14324</strain>
    </source>
</reference>
<protein>
    <submittedName>
        <fullName evidence="2">DUF2812 domain-containing protein</fullName>
    </submittedName>
</protein>
<comment type="caution">
    <text evidence="2">The sequence shown here is derived from an EMBL/GenBank/DDBJ whole genome shotgun (WGS) entry which is preliminary data.</text>
</comment>
<feature type="transmembrane region" description="Helical" evidence="1">
    <location>
        <begin position="152"/>
        <end position="173"/>
    </location>
</feature>
<sequence length="181" mass="22093">MKDKKTEIRFFTIVQWKQEEDYLRRNHQNGWKFTGVTFFGYHFERCEPEDVIYQLDYNPDGIAHKEEYIRLFQDCGWEYLQDFVGYSYFRKPASQMRGEEEIFCDDESRLEMMKRIFHGRMTPLLFIFALIILPNIFRQIISGTFGMHGETIIFLILFVLYLVIFIIFGYQFYQYKHSLKE</sequence>
<keyword evidence="1" id="KW-0472">Membrane</keyword>
<dbReference type="AlphaFoldDB" id="A0A9D2DUD0"/>
<accession>A0A9D2DUD0</accession>
<gene>
    <name evidence="2" type="ORF">IAA21_10700</name>
</gene>
<keyword evidence="1" id="KW-0812">Transmembrane</keyword>
<dbReference type="Pfam" id="PF11193">
    <property type="entry name" value="DUF2812"/>
    <property type="match status" value="1"/>
</dbReference>
<proteinExistence type="predicted"/>
<name>A0A9D2DUD0_9FIRM</name>